<keyword evidence="7" id="KW-1185">Reference proteome</keyword>
<evidence type="ECO:0000256" key="2">
    <source>
        <dbReference type="ARBA" id="ARBA00022630"/>
    </source>
</evidence>
<proteinExistence type="predicted"/>
<dbReference type="SUPFAM" id="SSF53474">
    <property type="entry name" value="alpha/beta-Hydrolases"/>
    <property type="match status" value="1"/>
</dbReference>
<keyword evidence="3" id="KW-0274">FAD</keyword>
<dbReference type="PANTHER" id="PTHR47470:SF1">
    <property type="entry name" value="FAD-DEPENDENT OXIDOREDUCTASE 2 FAD BINDING DOMAIN-CONTAINING PROTEIN"/>
    <property type="match status" value="1"/>
</dbReference>
<dbReference type="EMBL" id="SDAM02000099">
    <property type="protein sequence ID" value="KAH6830560.1"/>
    <property type="molecule type" value="Genomic_DNA"/>
</dbReference>
<evidence type="ECO:0000256" key="3">
    <source>
        <dbReference type="ARBA" id="ARBA00022827"/>
    </source>
</evidence>
<reference evidence="6 7" key="1">
    <citation type="journal article" date="2021" name="Nat. Commun.">
        <title>Incipient diploidization of the medicinal plant Perilla within 10,000 years.</title>
        <authorList>
            <person name="Zhang Y."/>
            <person name="Shen Q."/>
            <person name="Leng L."/>
            <person name="Zhang D."/>
            <person name="Chen S."/>
            <person name="Shi Y."/>
            <person name="Ning Z."/>
            <person name="Chen S."/>
        </authorList>
    </citation>
    <scope>NUCLEOTIDE SEQUENCE [LARGE SCALE GENOMIC DNA]</scope>
    <source>
        <strain evidence="7">cv. PC099</strain>
    </source>
</reference>
<gene>
    <name evidence="6" type="ORF">C2S53_010478</name>
</gene>
<dbReference type="InterPro" id="IPR052542">
    <property type="entry name" value="Cholesterol_Oxidase"/>
</dbReference>
<keyword evidence="2" id="KW-0285">Flavoprotein</keyword>
<accession>A0AAD4P963</accession>
<dbReference type="AlphaFoldDB" id="A0AAD4P963"/>
<dbReference type="GO" id="GO:0016491">
    <property type="term" value="F:oxidoreductase activity"/>
    <property type="evidence" value="ECO:0007669"/>
    <property type="project" value="UniProtKB-KW"/>
</dbReference>
<keyword evidence="4" id="KW-0560">Oxidoreductase</keyword>
<keyword evidence="5" id="KW-0812">Transmembrane</keyword>
<evidence type="ECO:0000313" key="7">
    <source>
        <dbReference type="Proteomes" id="UP001190926"/>
    </source>
</evidence>
<feature type="transmembrane region" description="Helical" evidence="5">
    <location>
        <begin position="446"/>
        <end position="468"/>
    </location>
</feature>
<dbReference type="Gene3D" id="3.40.50.1820">
    <property type="entry name" value="alpha/beta hydrolase"/>
    <property type="match status" value="1"/>
</dbReference>
<evidence type="ECO:0000256" key="4">
    <source>
        <dbReference type="ARBA" id="ARBA00023002"/>
    </source>
</evidence>
<comment type="cofactor">
    <cofactor evidence="1">
        <name>FAD</name>
        <dbReference type="ChEBI" id="CHEBI:57692"/>
    </cofactor>
</comment>
<dbReference type="Proteomes" id="UP001190926">
    <property type="component" value="Unassembled WGS sequence"/>
</dbReference>
<evidence type="ECO:0000256" key="5">
    <source>
        <dbReference type="SAM" id="Phobius"/>
    </source>
</evidence>
<name>A0AAD4P963_PERFH</name>
<keyword evidence="5" id="KW-0472">Membrane</keyword>
<organism evidence="6 7">
    <name type="scientific">Perilla frutescens var. hirtella</name>
    <name type="common">Perilla citriodora</name>
    <name type="synonym">Perilla setoyensis</name>
    <dbReference type="NCBI Taxonomy" id="608512"/>
    <lineage>
        <taxon>Eukaryota</taxon>
        <taxon>Viridiplantae</taxon>
        <taxon>Streptophyta</taxon>
        <taxon>Embryophyta</taxon>
        <taxon>Tracheophyta</taxon>
        <taxon>Spermatophyta</taxon>
        <taxon>Magnoliopsida</taxon>
        <taxon>eudicotyledons</taxon>
        <taxon>Gunneridae</taxon>
        <taxon>Pentapetalae</taxon>
        <taxon>asterids</taxon>
        <taxon>lamiids</taxon>
        <taxon>Lamiales</taxon>
        <taxon>Lamiaceae</taxon>
        <taxon>Nepetoideae</taxon>
        <taxon>Elsholtzieae</taxon>
        <taxon>Perilla</taxon>
    </lineage>
</organism>
<dbReference type="PANTHER" id="PTHR47470">
    <property type="entry name" value="CHOLESTEROL OXIDASE"/>
    <property type="match status" value="1"/>
</dbReference>
<dbReference type="InterPro" id="IPR029058">
    <property type="entry name" value="AB_hydrolase_fold"/>
</dbReference>
<keyword evidence="5" id="KW-1133">Transmembrane helix</keyword>
<comment type="caution">
    <text evidence="6">The sequence shown here is derived from an EMBL/GenBank/DDBJ whole genome shotgun (WGS) entry which is preliminary data.</text>
</comment>
<evidence type="ECO:0000256" key="1">
    <source>
        <dbReference type="ARBA" id="ARBA00001974"/>
    </source>
</evidence>
<protein>
    <submittedName>
        <fullName evidence="6">Uncharacterized protein</fullName>
    </submittedName>
</protein>
<evidence type="ECO:0000313" key="6">
    <source>
        <dbReference type="EMBL" id="KAH6830560.1"/>
    </source>
</evidence>
<sequence length="470" mass="53588">MNLEGKLHISVLELLRSACTLEGRSRTKFVSLLLQSLLRTYVLQVPRTCLVSLTPLDLARRPYPKSTIHEIRTEDLCIIYIQHWQCSPCLQEVNRARKLYPILLLNGYSTESFCLPTEPNDLVRTLLEEGHDVLLLRTRLHPSNASNAFSIEDIGKLDIPAAMNKIIELYEESIKVHVVAHCVGGLAIHISIMGGHVSARHLASLSCTNSSMFFKLTTSSSIKMWLPLIPMSMAIMGKNRTLQLLQASTTAKSIRHRLLKSIARLMPRPERCTCDECEVFSGVFGNTFWHENISHTMHQWMNRENQTRLPMAAFSHLRKICNVGFIVDSKGSNRYLIHPERMEMPTLYISGERVLLVTPETSFLANKYMKLHQPSYRHERVVVDGFGHSDLLIGEKSHEKVFPYIRKHIELAEDEQNSLRARTRDYDCMKEALAWCDDPYKDGAGGFGSCILPFIIIVLLVLLFKFLIVC</sequence>